<comment type="caution">
    <text evidence="2">The sequence shown here is derived from an EMBL/GenBank/DDBJ whole genome shotgun (WGS) entry which is preliminary data.</text>
</comment>
<protein>
    <recommendedName>
        <fullName evidence="1">DNA binding HTH domain-containing protein</fullName>
    </recommendedName>
</protein>
<dbReference type="Proteomes" id="UP000322981">
    <property type="component" value="Unassembled WGS sequence"/>
</dbReference>
<evidence type="ECO:0000313" key="2">
    <source>
        <dbReference type="EMBL" id="KAA6184824.1"/>
    </source>
</evidence>
<dbReference type="InterPro" id="IPR002197">
    <property type="entry name" value="HTH_Fis"/>
</dbReference>
<sequence>MRQQDMLRTAMKQSGQTRQRLAERLGVSRRTLDKWLLPETSRDFRRMPETALRLLAAQYGVRKSTGLGKPYDWSDPAITDDALILAVLRRAEFSDLVQLCIDQGLDRVKCRVETVLGLVPAAERPILARILARMLRSIDIALTDAAGQRDPA</sequence>
<organism evidence="2 3">
    <name type="scientific">Thiohalocapsa marina</name>
    <dbReference type="NCBI Taxonomy" id="424902"/>
    <lineage>
        <taxon>Bacteria</taxon>
        <taxon>Pseudomonadati</taxon>
        <taxon>Pseudomonadota</taxon>
        <taxon>Gammaproteobacteria</taxon>
        <taxon>Chromatiales</taxon>
        <taxon>Chromatiaceae</taxon>
        <taxon>Thiohalocapsa</taxon>
    </lineage>
</organism>
<dbReference type="AlphaFoldDB" id="A0A5M8FK03"/>
<dbReference type="CDD" id="cd00093">
    <property type="entry name" value="HTH_XRE"/>
    <property type="match status" value="1"/>
</dbReference>
<name>A0A5M8FK03_9GAMM</name>
<reference evidence="2 3" key="1">
    <citation type="submission" date="2019-09" db="EMBL/GenBank/DDBJ databases">
        <title>Whole-genome sequence of the purple sulfur bacterium Thiohalocapsa marina DSM 19078.</title>
        <authorList>
            <person name="Kyndt J.A."/>
            <person name="Meyer T.E."/>
        </authorList>
    </citation>
    <scope>NUCLEOTIDE SEQUENCE [LARGE SCALE GENOMIC DNA]</scope>
    <source>
        <strain evidence="2 3">DSM 19078</strain>
    </source>
</reference>
<gene>
    <name evidence="2" type="ORF">F2Q65_10955</name>
</gene>
<evidence type="ECO:0000259" key="1">
    <source>
        <dbReference type="Pfam" id="PF02954"/>
    </source>
</evidence>
<dbReference type="SUPFAM" id="SSF47413">
    <property type="entry name" value="lambda repressor-like DNA-binding domains"/>
    <property type="match status" value="1"/>
</dbReference>
<feature type="domain" description="DNA binding HTH" evidence="1">
    <location>
        <begin position="4"/>
        <end position="33"/>
    </location>
</feature>
<dbReference type="RefSeq" id="WP_150093279.1">
    <property type="nucleotide sequence ID" value="NZ_VWXX01000015.1"/>
</dbReference>
<proteinExistence type="predicted"/>
<accession>A0A5M8FK03</accession>
<dbReference type="InterPro" id="IPR010982">
    <property type="entry name" value="Lambda_DNA-bd_dom_sf"/>
</dbReference>
<dbReference type="InterPro" id="IPR001387">
    <property type="entry name" value="Cro/C1-type_HTH"/>
</dbReference>
<dbReference type="OrthoDB" id="9805856at2"/>
<evidence type="ECO:0000313" key="3">
    <source>
        <dbReference type="Proteomes" id="UP000322981"/>
    </source>
</evidence>
<dbReference type="EMBL" id="VWXX01000015">
    <property type="protein sequence ID" value="KAA6184824.1"/>
    <property type="molecule type" value="Genomic_DNA"/>
</dbReference>
<keyword evidence="3" id="KW-1185">Reference proteome</keyword>
<dbReference type="Pfam" id="PF02954">
    <property type="entry name" value="HTH_8"/>
    <property type="match status" value="1"/>
</dbReference>
<dbReference type="GO" id="GO:0043565">
    <property type="term" value="F:sequence-specific DNA binding"/>
    <property type="evidence" value="ECO:0007669"/>
    <property type="project" value="InterPro"/>
</dbReference>